<keyword evidence="2" id="KW-1185">Reference proteome</keyword>
<gene>
    <name evidence="1" type="ORF">L2E82_27027</name>
</gene>
<organism evidence="1 2">
    <name type="scientific">Cichorium intybus</name>
    <name type="common">Chicory</name>
    <dbReference type="NCBI Taxonomy" id="13427"/>
    <lineage>
        <taxon>Eukaryota</taxon>
        <taxon>Viridiplantae</taxon>
        <taxon>Streptophyta</taxon>
        <taxon>Embryophyta</taxon>
        <taxon>Tracheophyta</taxon>
        <taxon>Spermatophyta</taxon>
        <taxon>Magnoliopsida</taxon>
        <taxon>eudicotyledons</taxon>
        <taxon>Gunneridae</taxon>
        <taxon>Pentapetalae</taxon>
        <taxon>asterids</taxon>
        <taxon>campanulids</taxon>
        <taxon>Asterales</taxon>
        <taxon>Asteraceae</taxon>
        <taxon>Cichorioideae</taxon>
        <taxon>Cichorieae</taxon>
        <taxon>Cichoriinae</taxon>
        <taxon>Cichorium</taxon>
    </lineage>
</organism>
<evidence type="ECO:0000313" key="1">
    <source>
        <dbReference type="EMBL" id="KAI3737033.1"/>
    </source>
</evidence>
<dbReference type="EMBL" id="CM042013">
    <property type="protein sequence ID" value="KAI3737033.1"/>
    <property type="molecule type" value="Genomic_DNA"/>
</dbReference>
<dbReference type="Proteomes" id="UP001055811">
    <property type="component" value="Linkage Group LG05"/>
</dbReference>
<name>A0ACB9CRR7_CICIN</name>
<accession>A0ACB9CRR7</accession>
<sequence length="359" mass="41550">MALRATVAKRFYKYRFPAIGNIGQSCFISPSPQKALTAAIPNFYHQLFTSPEKSSSTAGAGFYRRLFQRRQINQMPRLSLPELFYFPVGEKLRQKLNISSNERLRLDDLKPQTTENPSSRSDSLGLSVRHARKIIRCSQLQNVRSALKLIPTNSITFTEFVTICSEVCNNHDQGLEFAKLLDVAGDVIVLGNVVFLRPDQVAESMEKLISQSIATPNDPRKQELEELERQKALIDQKAVSQVRGELYCGLAFLIIQTLGFMRLTFWELSWDVMEPICFFVTSFHFALAYMFFLRTSKEPSFEGYFQRRFKVKQMKLMDAYNFDREKYNKLCKVFYSNHESKRLSLMHFRHSTSSRTTFA</sequence>
<protein>
    <submittedName>
        <fullName evidence="1">Uncharacterized protein</fullName>
    </submittedName>
</protein>
<reference evidence="1 2" key="2">
    <citation type="journal article" date="2022" name="Mol. Ecol. Resour.">
        <title>The genomes of chicory, endive, great burdock and yacon provide insights into Asteraceae paleo-polyploidization history and plant inulin production.</title>
        <authorList>
            <person name="Fan W."/>
            <person name="Wang S."/>
            <person name="Wang H."/>
            <person name="Wang A."/>
            <person name="Jiang F."/>
            <person name="Liu H."/>
            <person name="Zhao H."/>
            <person name="Xu D."/>
            <person name="Zhang Y."/>
        </authorList>
    </citation>
    <scope>NUCLEOTIDE SEQUENCE [LARGE SCALE GENOMIC DNA]</scope>
    <source>
        <strain evidence="2">cv. Punajuju</strain>
        <tissue evidence="1">Leaves</tissue>
    </source>
</reference>
<proteinExistence type="predicted"/>
<comment type="caution">
    <text evidence="1">The sequence shown here is derived from an EMBL/GenBank/DDBJ whole genome shotgun (WGS) entry which is preliminary data.</text>
</comment>
<reference evidence="2" key="1">
    <citation type="journal article" date="2022" name="Mol. Ecol. Resour.">
        <title>The genomes of chicory, endive, great burdock and yacon provide insights into Asteraceae palaeo-polyploidization history and plant inulin production.</title>
        <authorList>
            <person name="Fan W."/>
            <person name="Wang S."/>
            <person name="Wang H."/>
            <person name="Wang A."/>
            <person name="Jiang F."/>
            <person name="Liu H."/>
            <person name="Zhao H."/>
            <person name="Xu D."/>
            <person name="Zhang Y."/>
        </authorList>
    </citation>
    <scope>NUCLEOTIDE SEQUENCE [LARGE SCALE GENOMIC DNA]</scope>
    <source>
        <strain evidence="2">cv. Punajuju</strain>
    </source>
</reference>
<evidence type="ECO:0000313" key="2">
    <source>
        <dbReference type="Proteomes" id="UP001055811"/>
    </source>
</evidence>